<evidence type="ECO:0000256" key="16">
    <source>
        <dbReference type="SAM" id="MobiDB-lite"/>
    </source>
</evidence>
<evidence type="ECO:0000256" key="1">
    <source>
        <dbReference type="ARBA" id="ARBA00022475"/>
    </source>
</evidence>
<dbReference type="InterPro" id="IPR001460">
    <property type="entry name" value="PCN-bd_Tpept"/>
</dbReference>
<dbReference type="PANTHER" id="PTHR32282:SF32">
    <property type="entry name" value="PENICILLIN-BINDING PROTEIN 2A"/>
    <property type="match status" value="1"/>
</dbReference>
<dbReference type="InterPro" id="IPR036950">
    <property type="entry name" value="PBP_transglycosylase"/>
</dbReference>
<evidence type="ECO:0000256" key="9">
    <source>
        <dbReference type="ARBA" id="ARBA00022984"/>
    </source>
</evidence>
<protein>
    <submittedName>
        <fullName evidence="20">Penicillin-binding protein</fullName>
    </submittedName>
</protein>
<dbReference type="GO" id="GO:0008658">
    <property type="term" value="F:penicillin binding"/>
    <property type="evidence" value="ECO:0007669"/>
    <property type="project" value="InterPro"/>
</dbReference>
<dbReference type="EMBL" id="QTLC01000013">
    <property type="protein sequence ID" value="RDY72399.1"/>
    <property type="molecule type" value="Genomic_DNA"/>
</dbReference>
<evidence type="ECO:0000256" key="17">
    <source>
        <dbReference type="SAM" id="Phobius"/>
    </source>
</evidence>
<dbReference type="InterPro" id="IPR012338">
    <property type="entry name" value="Beta-lactam/transpept-like"/>
</dbReference>
<dbReference type="Proteomes" id="UP000257032">
    <property type="component" value="Unassembled WGS sequence"/>
</dbReference>
<evidence type="ECO:0000256" key="10">
    <source>
        <dbReference type="ARBA" id="ARBA00022989"/>
    </source>
</evidence>
<keyword evidence="7" id="KW-0378">Hydrolase</keyword>
<dbReference type="InterPro" id="IPR001264">
    <property type="entry name" value="Glyco_trans_51"/>
</dbReference>
<dbReference type="Gene3D" id="2.60.40.10">
    <property type="entry name" value="Immunoglobulins"/>
    <property type="match status" value="1"/>
</dbReference>
<keyword evidence="4" id="KW-0328">Glycosyltransferase</keyword>
<evidence type="ECO:0000256" key="7">
    <source>
        <dbReference type="ARBA" id="ARBA00022801"/>
    </source>
</evidence>
<evidence type="ECO:0000313" key="20">
    <source>
        <dbReference type="EMBL" id="RDY72399.1"/>
    </source>
</evidence>
<keyword evidence="5" id="KW-0808">Transferase</keyword>
<keyword evidence="2" id="KW-0121">Carboxypeptidase</keyword>
<dbReference type="Gene3D" id="1.10.3810.10">
    <property type="entry name" value="Biosynthetic peptidoglycan transglycosylase-like"/>
    <property type="match status" value="1"/>
</dbReference>
<evidence type="ECO:0000256" key="2">
    <source>
        <dbReference type="ARBA" id="ARBA00022645"/>
    </source>
</evidence>
<evidence type="ECO:0000256" key="15">
    <source>
        <dbReference type="ARBA" id="ARBA00049902"/>
    </source>
</evidence>
<feature type="region of interest" description="Disordered" evidence="16">
    <location>
        <begin position="917"/>
        <end position="967"/>
    </location>
</feature>
<dbReference type="GO" id="GO:0008360">
    <property type="term" value="P:regulation of cell shape"/>
    <property type="evidence" value="ECO:0007669"/>
    <property type="project" value="UniProtKB-KW"/>
</dbReference>
<keyword evidence="12" id="KW-0511">Multifunctional enzyme</keyword>
<evidence type="ECO:0000259" key="18">
    <source>
        <dbReference type="Pfam" id="PF00905"/>
    </source>
</evidence>
<feature type="compositionally biased region" description="Low complexity" evidence="16">
    <location>
        <begin position="843"/>
        <end position="858"/>
    </location>
</feature>
<dbReference type="RefSeq" id="WP_147296230.1">
    <property type="nucleotide sequence ID" value="NZ_QTLC01000013.1"/>
</dbReference>
<evidence type="ECO:0000256" key="5">
    <source>
        <dbReference type="ARBA" id="ARBA00022679"/>
    </source>
</evidence>
<feature type="domain" description="Penicillin-binding protein transpeptidase" evidence="18">
    <location>
        <begin position="423"/>
        <end position="665"/>
    </location>
</feature>
<evidence type="ECO:0000256" key="8">
    <source>
        <dbReference type="ARBA" id="ARBA00022960"/>
    </source>
</evidence>
<keyword evidence="1" id="KW-1003">Cell membrane</keyword>
<evidence type="ECO:0000313" key="21">
    <source>
        <dbReference type="Proteomes" id="UP000257032"/>
    </source>
</evidence>
<accession>A0A3D8VS92</accession>
<evidence type="ECO:0000256" key="12">
    <source>
        <dbReference type="ARBA" id="ARBA00023268"/>
    </source>
</evidence>
<keyword evidence="3" id="KW-0645">Protease</keyword>
<dbReference type="PANTHER" id="PTHR32282">
    <property type="entry name" value="BINDING PROTEIN TRANSPEPTIDASE, PUTATIVE-RELATED"/>
    <property type="match status" value="1"/>
</dbReference>
<feature type="compositionally biased region" description="Low complexity" evidence="16">
    <location>
        <begin position="937"/>
        <end position="967"/>
    </location>
</feature>
<feature type="region of interest" description="Disordered" evidence="16">
    <location>
        <begin position="832"/>
        <end position="864"/>
    </location>
</feature>
<comment type="catalytic activity">
    <reaction evidence="14">
        <text>Preferential cleavage: (Ac)2-L-Lys-D-Ala-|-D-Ala. Also transpeptidation of peptidyl-alanyl moieties that are N-acyl substituents of D-alanine.</text>
        <dbReference type="EC" id="3.4.16.4"/>
    </reaction>
</comment>
<keyword evidence="6 17" id="KW-0812">Transmembrane</keyword>
<dbReference type="Gene3D" id="3.90.1310.40">
    <property type="match status" value="1"/>
</dbReference>
<feature type="domain" description="Glycosyl transferase family 51" evidence="19">
    <location>
        <begin position="97"/>
        <end position="283"/>
    </location>
</feature>
<evidence type="ECO:0000256" key="3">
    <source>
        <dbReference type="ARBA" id="ARBA00022670"/>
    </source>
</evidence>
<proteinExistence type="predicted"/>
<name>A0A3D8VS92_9BACI</name>
<sequence length="967" mass="105390">MSNKPENGRKKLDIRSLWQSGTIQKNGRITYDVVWNVILFFIIIGVIGLFFAGGVGAGYFASLVKDEEVRSEEQMKETIYNYSETSTMLFNDGKTEIGDVRSDLYREEVQLEQVSEDLRNAVIATEDEYFGEHKGVVPKAVMRAVVQEVTNSSVKTGGSTLTQQLVKNQILTNEVSFERKAKEMLLALRIERFLDKDEILEAYLNIVPFGRNANGQNVAGVQTAAQGLFGVDAKDLTLAQSAYIAGLPQSPFGYTPFYNDGSIKEPENLEAGIDRMHEVLERMHEAGYITQAEYDEAMKFQINEETLTDPKATVLGTYPAINQEVHKRAKDLIKDHLMKQNGHTEKDLSEDEALREEYNTMAERELSSGGYQIHTTLDKEVYDAMQKVRDSYTEGNWPWGQETVLNSDGQEEKVDSPLQLGSMIIENSTGKIHGFIGGYDFEEENLNHATQARRSNGSTMKPLLVYGPSFDMGAAQPGSVIADVPYYYDSGKEVRNFSRNHRGFVSARYALAQSYNVPAVKQYKSIQSQEPVENYLVKMGMEENLVKADYTSESMALGGLTYGITVENNVNAYATFGNMGKFVDAYMIEKIETKDGEKIYEHQVEETEVYSPQAAYLTVDVMRDVLEYGTGSRVRGMLYNRGVDWAGKTGTSQSTKDSWFVATNPNVTVGMWTGFAEGNMQHLNYNQRTQGLWADVVNAVSEIRPELMVPENDFQSPGGLVTRSYCATSGLLASDLCSSVGLAKSDLYDADYAPTKVDDSLISGDFVRVKDQLVVAGPNTPGEFIIDGGGVTLSPEFLEENGYTSSEVLRELLPNSGAWSNVALPSTQSIGSTASSIDNDGQAPAAPGSVSASGSAISWTPSSSSDVVGYRVYRASTPGGSFTFIGNTTDNSLGYSGGSGIYAVRAVDYFGQSSGLSGTTTVGNPGAPEPSDDEDTSSNNSGGSSNSENGSSNNGSSNDGNGNSNGS</sequence>
<keyword evidence="9" id="KW-0573">Peptidoglycan synthesis</keyword>
<evidence type="ECO:0000256" key="4">
    <source>
        <dbReference type="ARBA" id="ARBA00022676"/>
    </source>
</evidence>
<dbReference type="GO" id="GO:0006508">
    <property type="term" value="P:proteolysis"/>
    <property type="evidence" value="ECO:0007669"/>
    <property type="project" value="UniProtKB-KW"/>
</dbReference>
<comment type="catalytic activity">
    <reaction evidence="15">
        <text>[GlcNAc-(1-&gt;4)-Mur2Ac(oyl-L-Ala-gamma-D-Glu-L-Lys-D-Ala-D-Ala)](n)-di-trans,octa-cis-undecaprenyl diphosphate + beta-D-GlcNAc-(1-&gt;4)-Mur2Ac(oyl-L-Ala-gamma-D-Glu-L-Lys-D-Ala-D-Ala)-di-trans,octa-cis-undecaprenyl diphosphate = [GlcNAc-(1-&gt;4)-Mur2Ac(oyl-L-Ala-gamma-D-Glu-L-Lys-D-Ala-D-Ala)](n+1)-di-trans,octa-cis-undecaprenyl diphosphate + di-trans,octa-cis-undecaprenyl diphosphate + H(+)</text>
        <dbReference type="Rhea" id="RHEA:23708"/>
        <dbReference type="Rhea" id="RHEA-COMP:9602"/>
        <dbReference type="Rhea" id="RHEA-COMP:9603"/>
        <dbReference type="ChEBI" id="CHEBI:15378"/>
        <dbReference type="ChEBI" id="CHEBI:58405"/>
        <dbReference type="ChEBI" id="CHEBI:60033"/>
        <dbReference type="ChEBI" id="CHEBI:78435"/>
        <dbReference type="EC" id="2.4.99.28"/>
    </reaction>
</comment>
<keyword evidence="10 17" id="KW-1133">Transmembrane helix</keyword>
<evidence type="ECO:0000256" key="13">
    <source>
        <dbReference type="ARBA" id="ARBA00023316"/>
    </source>
</evidence>
<evidence type="ECO:0000256" key="11">
    <source>
        <dbReference type="ARBA" id="ARBA00023136"/>
    </source>
</evidence>
<feature type="transmembrane region" description="Helical" evidence="17">
    <location>
        <begin position="33"/>
        <end position="61"/>
    </location>
</feature>
<comment type="caution">
    <text evidence="20">The sequence shown here is derived from an EMBL/GenBank/DDBJ whole genome shotgun (WGS) entry which is preliminary data.</text>
</comment>
<dbReference type="AlphaFoldDB" id="A0A3D8VS92"/>
<dbReference type="SUPFAM" id="SSF56601">
    <property type="entry name" value="beta-lactamase/transpeptidase-like"/>
    <property type="match status" value="1"/>
</dbReference>
<dbReference type="GO" id="GO:0009252">
    <property type="term" value="P:peptidoglycan biosynthetic process"/>
    <property type="evidence" value="ECO:0007669"/>
    <property type="project" value="UniProtKB-KW"/>
</dbReference>
<dbReference type="InterPro" id="IPR050396">
    <property type="entry name" value="Glycosyltr_51/Transpeptidase"/>
</dbReference>
<organism evidence="20 21">
    <name type="scientific">Halobacillus trueperi</name>
    <dbReference type="NCBI Taxonomy" id="156205"/>
    <lineage>
        <taxon>Bacteria</taxon>
        <taxon>Bacillati</taxon>
        <taxon>Bacillota</taxon>
        <taxon>Bacilli</taxon>
        <taxon>Bacillales</taxon>
        <taxon>Bacillaceae</taxon>
        <taxon>Halobacillus</taxon>
    </lineage>
</organism>
<dbReference type="Pfam" id="PF00912">
    <property type="entry name" value="Transgly"/>
    <property type="match status" value="1"/>
</dbReference>
<keyword evidence="13" id="KW-0961">Cell wall biogenesis/degradation</keyword>
<dbReference type="GO" id="GO:0071555">
    <property type="term" value="P:cell wall organization"/>
    <property type="evidence" value="ECO:0007669"/>
    <property type="project" value="UniProtKB-KW"/>
</dbReference>
<dbReference type="GO" id="GO:0030288">
    <property type="term" value="C:outer membrane-bounded periplasmic space"/>
    <property type="evidence" value="ECO:0007669"/>
    <property type="project" value="TreeGrafter"/>
</dbReference>
<dbReference type="GO" id="GO:0008955">
    <property type="term" value="F:peptidoglycan glycosyltransferase activity"/>
    <property type="evidence" value="ECO:0007669"/>
    <property type="project" value="UniProtKB-EC"/>
</dbReference>
<dbReference type="Pfam" id="PF00905">
    <property type="entry name" value="Transpeptidase"/>
    <property type="match status" value="1"/>
</dbReference>
<keyword evidence="11 17" id="KW-0472">Membrane</keyword>
<dbReference type="InterPro" id="IPR023346">
    <property type="entry name" value="Lysozyme-like_dom_sf"/>
</dbReference>
<dbReference type="GO" id="GO:0009002">
    <property type="term" value="F:serine-type D-Ala-D-Ala carboxypeptidase activity"/>
    <property type="evidence" value="ECO:0007669"/>
    <property type="project" value="UniProtKB-EC"/>
</dbReference>
<dbReference type="SUPFAM" id="SSF53955">
    <property type="entry name" value="Lysozyme-like"/>
    <property type="match status" value="1"/>
</dbReference>
<evidence type="ECO:0000259" key="19">
    <source>
        <dbReference type="Pfam" id="PF00912"/>
    </source>
</evidence>
<dbReference type="InterPro" id="IPR013783">
    <property type="entry name" value="Ig-like_fold"/>
</dbReference>
<feature type="non-terminal residue" evidence="20">
    <location>
        <position position="967"/>
    </location>
</feature>
<evidence type="ECO:0000256" key="6">
    <source>
        <dbReference type="ARBA" id="ARBA00022692"/>
    </source>
</evidence>
<evidence type="ECO:0000256" key="14">
    <source>
        <dbReference type="ARBA" id="ARBA00034000"/>
    </source>
</evidence>
<keyword evidence="8" id="KW-0133">Cell shape</keyword>
<gene>
    <name evidence="20" type="ORF">DXT76_02200</name>
</gene>
<reference evidence="20 21" key="1">
    <citation type="submission" date="2018-08" db="EMBL/GenBank/DDBJ databases">
        <title>Genome sequence of strict halophilic Halobacillus trueperi SS1 isolated from Lunsu, a salty water body of North West Himalayas.</title>
        <authorList>
            <person name="Gupta S."/>
            <person name="Sharma P."/>
            <person name="Dev K."/>
            <person name="Baumler D."/>
            <person name="Sourirajan A."/>
        </authorList>
    </citation>
    <scope>NUCLEOTIDE SEQUENCE [LARGE SCALE GENOMIC DNA]</scope>
    <source>
        <strain evidence="20 21">SS1</strain>
    </source>
</reference>
<dbReference type="Gene3D" id="3.40.710.10">
    <property type="entry name" value="DD-peptidase/beta-lactamase superfamily"/>
    <property type="match status" value="1"/>
</dbReference>